<feature type="compositionally biased region" description="Basic and acidic residues" evidence="1">
    <location>
        <begin position="370"/>
        <end position="379"/>
    </location>
</feature>
<dbReference type="AlphaFoldDB" id="G4TS01"/>
<protein>
    <recommendedName>
        <fullName evidence="3">DUF6534 domain-containing protein</fullName>
    </recommendedName>
</protein>
<keyword evidence="2" id="KW-0812">Transmembrane</keyword>
<feature type="domain" description="DUF6534" evidence="3">
    <location>
        <begin position="187"/>
        <end position="273"/>
    </location>
</feature>
<comment type="caution">
    <text evidence="4">The sequence shown here is derived from an EMBL/GenBank/DDBJ whole genome shotgun (WGS) entry which is preliminary data.</text>
</comment>
<keyword evidence="2" id="KW-0472">Membrane</keyword>
<feature type="transmembrane region" description="Helical" evidence="2">
    <location>
        <begin position="116"/>
        <end position="138"/>
    </location>
</feature>
<feature type="transmembrane region" description="Helical" evidence="2">
    <location>
        <begin position="180"/>
        <end position="203"/>
    </location>
</feature>
<dbReference type="Pfam" id="PF20152">
    <property type="entry name" value="DUF6534"/>
    <property type="match status" value="1"/>
</dbReference>
<dbReference type="OMA" id="HYATIFA"/>
<dbReference type="InterPro" id="IPR045339">
    <property type="entry name" value="DUF6534"/>
</dbReference>
<accession>G4TS01</accession>
<evidence type="ECO:0000313" key="5">
    <source>
        <dbReference type="Proteomes" id="UP000007148"/>
    </source>
</evidence>
<feature type="transmembrane region" description="Helical" evidence="2">
    <location>
        <begin position="69"/>
        <end position="96"/>
    </location>
</feature>
<keyword evidence="2" id="KW-1133">Transmembrane helix</keyword>
<dbReference type="EMBL" id="CAFZ01000279">
    <property type="protein sequence ID" value="CCA74094.1"/>
    <property type="molecule type" value="Genomic_DNA"/>
</dbReference>
<evidence type="ECO:0000256" key="1">
    <source>
        <dbReference type="SAM" id="MobiDB-lite"/>
    </source>
</evidence>
<dbReference type="HOGENOM" id="CLU_711976_0_0_1"/>
<dbReference type="InParanoid" id="G4TS01"/>
<name>G4TS01_SERID</name>
<sequence length="395" mass="43936">MTINITTIGFEPSTIILSPPAQQLVTEANVQIAPPIMGTFADMLLQGILFSQTANFFGFRDTDGSKNRFTWLVILLNALCITKSAQNILICWNMVIANYCNPDVTVLLIAVDWRHYSTGLTTAIIASLVQSFFIYRYWMLTRRRIICGVTMLGVAFSLVAAILVTVYLPRVEHHRIRAWSLVHFIFAIAVDTLITGATALHLYQQRPDMRSTSELIDRLVRMTWQTALPPTLGVVVTAVVLETRPIELTHLAFNIVLSKLYAISLMYTLNTRNEMRSERASSHEASASTGARITVTNIHHNTGRASMSIGGSGTINTNGHAAVHGRHTSATRIVSFITDHPDKLHSPPPLGVHVATPVHRSDSTDVEMDSLEKLPRPNDDSDVDREDWKDKKRIA</sequence>
<evidence type="ECO:0000313" key="4">
    <source>
        <dbReference type="EMBL" id="CCA74094.1"/>
    </source>
</evidence>
<evidence type="ECO:0000256" key="2">
    <source>
        <dbReference type="SAM" id="Phobius"/>
    </source>
</evidence>
<proteinExistence type="predicted"/>
<dbReference type="Proteomes" id="UP000007148">
    <property type="component" value="Unassembled WGS sequence"/>
</dbReference>
<dbReference type="STRING" id="1109443.G4TS01"/>
<dbReference type="eggNOG" id="ENOG502SP9P">
    <property type="taxonomic scope" value="Eukaryota"/>
</dbReference>
<feature type="region of interest" description="Disordered" evidence="1">
    <location>
        <begin position="355"/>
        <end position="395"/>
    </location>
</feature>
<reference evidence="4 5" key="1">
    <citation type="journal article" date="2011" name="PLoS Pathog.">
        <title>Endophytic Life Strategies Decoded by Genome and Transcriptome Analyses of the Mutualistic Root Symbiont Piriformospora indica.</title>
        <authorList>
            <person name="Zuccaro A."/>
            <person name="Lahrmann U."/>
            <person name="Guldener U."/>
            <person name="Langen G."/>
            <person name="Pfiffi S."/>
            <person name="Biedenkopf D."/>
            <person name="Wong P."/>
            <person name="Samans B."/>
            <person name="Grimm C."/>
            <person name="Basiewicz M."/>
            <person name="Murat C."/>
            <person name="Martin F."/>
            <person name="Kogel K.H."/>
        </authorList>
    </citation>
    <scope>NUCLEOTIDE SEQUENCE [LARGE SCALE GENOMIC DNA]</scope>
    <source>
        <strain evidence="4 5">DSM 11827</strain>
    </source>
</reference>
<dbReference type="PANTHER" id="PTHR40465:SF1">
    <property type="entry name" value="DUF6534 DOMAIN-CONTAINING PROTEIN"/>
    <property type="match status" value="1"/>
</dbReference>
<dbReference type="PANTHER" id="PTHR40465">
    <property type="entry name" value="CHROMOSOME 1, WHOLE GENOME SHOTGUN SEQUENCE"/>
    <property type="match status" value="1"/>
</dbReference>
<dbReference type="OrthoDB" id="2953893at2759"/>
<gene>
    <name evidence="4" type="ORF">PIIN_08048</name>
</gene>
<feature type="transmembrane region" description="Helical" evidence="2">
    <location>
        <begin position="145"/>
        <end position="168"/>
    </location>
</feature>
<keyword evidence="5" id="KW-1185">Reference proteome</keyword>
<evidence type="ECO:0000259" key="3">
    <source>
        <dbReference type="Pfam" id="PF20152"/>
    </source>
</evidence>
<organism evidence="4 5">
    <name type="scientific">Serendipita indica (strain DSM 11827)</name>
    <name type="common">Root endophyte fungus</name>
    <name type="synonym">Piriformospora indica</name>
    <dbReference type="NCBI Taxonomy" id="1109443"/>
    <lineage>
        <taxon>Eukaryota</taxon>
        <taxon>Fungi</taxon>
        <taxon>Dikarya</taxon>
        <taxon>Basidiomycota</taxon>
        <taxon>Agaricomycotina</taxon>
        <taxon>Agaricomycetes</taxon>
        <taxon>Sebacinales</taxon>
        <taxon>Serendipitaceae</taxon>
        <taxon>Serendipita</taxon>
    </lineage>
</organism>